<organism evidence="5 6">
    <name type="scientific">Magallana gigas</name>
    <name type="common">Pacific oyster</name>
    <name type="synonym">Crassostrea gigas</name>
    <dbReference type="NCBI Taxonomy" id="29159"/>
    <lineage>
        <taxon>Eukaryota</taxon>
        <taxon>Metazoa</taxon>
        <taxon>Spiralia</taxon>
        <taxon>Lophotrochozoa</taxon>
        <taxon>Mollusca</taxon>
        <taxon>Bivalvia</taxon>
        <taxon>Autobranchia</taxon>
        <taxon>Pteriomorphia</taxon>
        <taxon>Ostreida</taxon>
        <taxon>Ostreoidea</taxon>
        <taxon>Ostreidae</taxon>
        <taxon>Magallana</taxon>
    </lineage>
</organism>
<keyword evidence="2" id="KW-0862">Zinc</keyword>
<name>A0A8W8JJK2_MAGGI</name>
<evidence type="ECO:0000256" key="2">
    <source>
        <dbReference type="PROSITE-ProRule" id="PRU00024"/>
    </source>
</evidence>
<reference evidence="5" key="1">
    <citation type="submission" date="2022-08" db="UniProtKB">
        <authorList>
            <consortium name="EnsemblMetazoa"/>
        </authorList>
    </citation>
    <scope>IDENTIFICATION</scope>
    <source>
        <strain evidence="5">05x7-T-G4-1.051#20</strain>
    </source>
</reference>
<dbReference type="OrthoDB" id="10039644at2759"/>
<dbReference type="PROSITE" id="PS51125">
    <property type="entry name" value="NHL"/>
    <property type="match status" value="1"/>
</dbReference>
<keyword evidence="2" id="KW-0479">Metal-binding</keyword>
<dbReference type="PROSITE" id="PS50119">
    <property type="entry name" value="ZF_BBOX"/>
    <property type="match status" value="2"/>
</dbReference>
<evidence type="ECO:0000259" key="4">
    <source>
        <dbReference type="PROSITE" id="PS50119"/>
    </source>
</evidence>
<evidence type="ECO:0000313" key="6">
    <source>
        <dbReference type="Proteomes" id="UP000005408"/>
    </source>
</evidence>
<dbReference type="AlphaFoldDB" id="A0A8W8JJK2"/>
<dbReference type="Proteomes" id="UP000005408">
    <property type="component" value="Unassembled WGS sequence"/>
</dbReference>
<evidence type="ECO:0000256" key="3">
    <source>
        <dbReference type="PROSITE-ProRule" id="PRU00504"/>
    </source>
</evidence>
<dbReference type="EnsemblMetazoa" id="G18976.1">
    <property type="protein sequence ID" value="G18976.1:cds"/>
    <property type="gene ID" value="G18976"/>
</dbReference>
<dbReference type="SUPFAM" id="SSF101898">
    <property type="entry name" value="NHL repeat"/>
    <property type="match status" value="1"/>
</dbReference>
<keyword evidence="1" id="KW-0677">Repeat</keyword>
<protein>
    <recommendedName>
        <fullName evidence="4">B box-type domain-containing protein</fullName>
    </recommendedName>
</protein>
<dbReference type="InterPro" id="IPR001258">
    <property type="entry name" value="NHL_repeat"/>
</dbReference>
<keyword evidence="2" id="KW-0863">Zinc-finger</keyword>
<feature type="domain" description="B box-type" evidence="4">
    <location>
        <begin position="8"/>
        <end position="53"/>
    </location>
</feature>
<proteinExistence type="predicted"/>
<dbReference type="InterPro" id="IPR047153">
    <property type="entry name" value="TRIM45/56/19-like"/>
</dbReference>
<evidence type="ECO:0000256" key="1">
    <source>
        <dbReference type="ARBA" id="ARBA00022737"/>
    </source>
</evidence>
<dbReference type="CDD" id="cd19756">
    <property type="entry name" value="Bbox2"/>
    <property type="match status" value="1"/>
</dbReference>
<dbReference type="Gene3D" id="2.120.10.30">
    <property type="entry name" value="TolB, C-terminal domain"/>
    <property type="match status" value="1"/>
</dbReference>
<dbReference type="PANTHER" id="PTHR25462">
    <property type="entry name" value="BONUS, ISOFORM C-RELATED"/>
    <property type="match status" value="1"/>
</dbReference>
<dbReference type="GO" id="GO:0008270">
    <property type="term" value="F:zinc ion binding"/>
    <property type="evidence" value="ECO:0007669"/>
    <property type="project" value="UniProtKB-KW"/>
</dbReference>
<dbReference type="OMA" id="DTWYREL"/>
<dbReference type="Pfam" id="PF00643">
    <property type="entry name" value="zf-B_box"/>
    <property type="match status" value="1"/>
</dbReference>
<dbReference type="Gene3D" id="3.30.160.60">
    <property type="entry name" value="Classic Zinc Finger"/>
    <property type="match status" value="1"/>
</dbReference>
<accession>A0A8W8JJK2</accession>
<dbReference type="InterPro" id="IPR011042">
    <property type="entry name" value="6-blade_b-propeller_TolB-like"/>
</dbReference>
<dbReference type="InterPro" id="IPR000315">
    <property type="entry name" value="Znf_B-box"/>
</dbReference>
<feature type="repeat" description="NHL" evidence="3">
    <location>
        <begin position="471"/>
        <end position="514"/>
    </location>
</feature>
<dbReference type="SMART" id="SM00336">
    <property type="entry name" value="BBOX"/>
    <property type="match status" value="1"/>
</dbReference>
<dbReference type="SUPFAM" id="SSF57845">
    <property type="entry name" value="B-box zinc-binding domain"/>
    <property type="match status" value="1"/>
</dbReference>
<keyword evidence="6" id="KW-1185">Reference proteome</keyword>
<evidence type="ECO:0000313" key="5">
    <source>
        <dbReference type="EnsemblMetazoa" id="G18976.1:cds"/>
    </source>
</evidence>
<dbReference type="PANTHER" id="PTHR25462:SF296">
    <property type="entry name" value="MEIOTIC P26, ISOFORM F"/>
    <property type="match status" value="1"/>
</dbReference>
<sequence length="557" mass="63552">MDRRTWAQDVLRCHLCETPGPPMYCDICHIHLCVACVGKHLLDESKEHKVVLFKKRRLNPKCSKHSTQLCDLHCEQCNIPICVECVSSGEHLGHKQVGILKILDTKREALKKDLQELENTIYPKYQEIASNIPVQKTDLNKSSKKLTTALNKHGEDLHREIDIAIKKLKSDVDEMESKHLVVLNKQENEIKRTISQITQDIADLKKLLNSNDVSLVSAYKSRNAEFRRLPPKLSVSLPRFTLQKINKEQIYQQIGSLSALSIKTEEHGYTMDSPGAESSPTDRPLIDVPRIITEINTEYGEPNELWCVSCLSDDEVWTSGQDNMMRLYNLHSKLVKSIQTKSGKIPNDIAVTQRGELVYTDLNDRTVNIVKNAQIQTVIRLRGWRPLNVCSTSSGDLLVVMITDDKKQSKVVRYFGYTEKQTIQYDDKGQPLYSSDYNYTKYIRENKNLDICVADNKASAVVVVNQTGKLRFTYTGTPSTTKEIFKPIGITTDSQSRILTTDGNNHRIHILDQDGQFLRYIDNCHLEYPCGLCVDTKDNLFVAELKTGKVKKIQYYM</sequence>
<feature type="domain" description="B box-type" evidence="4">
    <location>
        <begin position="57"/>
        <end position="99"/>
    </location>
</feature>